<dbReference type="PATRIC" id="fig|161896.4.peg.36"/>
<dbReference type="AlphaFoldDB" id="A0A0F6QU58"/>
<accession>A0A0F6QU58</accession>
<gene>
    <name evidence="1" type="ORF">UL81_00190</name>
</gene>
<proteinExistence type="predicted"/>
<dbReference type="KEGG" id="ccj:UL81_00190"/>
<dbReference type="STRING" id="161896.UL81_00190"/>
<keyword evidence="2" id="KW-1185">Reference proteome</keyword>
<name>A0A0F6QU58_9CORY</name>
<protein>
    <submittedName>
        <fullName evidence="1">Uncharacterized protein</fullName>
    </submittedName>
</protein>
<dbReference type="EMBL" id="CP011311">
    <property type="protein sequence ID" value="AKE38032.1"/>
    <property type="molecule type" value="Genomic_DNA"/>
</dbReference>
<dbReference type="OrthoDB" id="3711773at2"/>
<evidence type="ECO:0000313" key="1">
    <source>
        <dbReference type="EMBL" id="AKE38032.1"/>
    </source>
</evidence>
<reference evidence="1 2" key="1">
    <citation type="journal article" date="2015" name="Genome Announc.">
        <title>Complete Genome Sequence of Corynebacterium camporealensis DSM 44610, Isolated from the Milk of a Manchega Sheep with Subclinical Mastitis.</title>
        <authorList>
            <person name="Ruckert C."/>
            <person name="Albersmeier A."/>
            <person name="Winkler A."/>
            <person name="Tauch A."/>
        </authorList>
    </citation>
    <scope>NUCLEOTIDE SEQUENCE [LARGE SCALE GENOMIC DNA]</scope>
    <source>
        <strain evidence="1 2">DSM 44610</strain>
    </source>
</reference>
<organism evidence="1 2">
    <name type="scientific">Corynebacterium camporealensis</name>
    <dbReference type="NCBI Taxonomy" id="161896"/>
    <lineage>
        <taxon>Bacteria</taxon>
        <taxon>Bacillati</taxon>
        <taxon>Actinomycetota</taxon>
        <taxon>Actinomycetes</taxon>
        <taxon>Mycobacteriales</taxon>
        <taxon>Corynebacteriaceae</taxon>
        <taxon>Corynebacterium</taxon>
    </lineage>
</organism>
<sequence length="194" mass="21332">MRKSALVAAVAVLGSLFPPSATAATVDDSAQFKLPQRWNDDYKPGTRCGAPGAKGTYVTAERMWFKQSDAASVANRNDHSIPVTHKVTEVRTQTTEVSVKAKATGELEKYLSNAFGFNFVHEIHWKLGQTVGPYELAANQQGKLVWGFMMLDATGQDVTCSEDQQWTPTSDEYSISAPYSRYSELRVDDAPDFG</sequence>
<evidence type="ECO:0000313" key="2">
    <source>
        <dbReference type="Proteomes" id="UP000033566"/>
    </source>
</evidence>
<dbReference type="Proteomes" id="UP000033566">
    <property type="component" value="Chromosome"/>
</dbReference>
<dbReference type="RefSeq" id="WP_035106095.1">
    <property type="nucleotide sequence ID" value="NZ_CP011311.1"/>
</dbReference>
<dbReference type="HOGENOM" id="CLU_120857_0_0_11"/>